<dbReference type="Proteomes" id="UP001248581">
    <property type="component" value="Chromosome"/>
</dbReference>
<dbReference type="EMBL" id="CP134146">
    <property type="protein sequence ID" value="WNC68639.1"/>
    <property type="molecule type" value="Genomic_DNA"/>
</dbReference>
<protein>
    <submittedName>
        <fullName evidence="2">Nuclear transport factor 2 family protein</fullName>
    </submittedName>
</protein>
<dbReference type="RefSeq" id="WP_348387793.1">
    <property type="nucleotide sequence ID" value="NZ_CP134146.1"/>
</dbReference>
<evidence type="ECO:0000313" key="2">
    <source>
        <dbReference type="EMBL" id="WNC68639.1"/>
    </source>
</evidence>
<gene>
    <name evidence="2" type="ORF">RI845_00480</name>
</gene>
<feature type="chain" id="PRO_5047156225" evidence="1">
    <location>
        <begin position="19"/>
        <end position="138"/>
    </location>
</feature>
<dbReference type="Gene3D" id="3.10.450.50">
    <property type="match status" value="1"/>
</dbReference>
<proteinExistence type="predicted"/>
<accession>A0ABY9TII8</accession>
<sequence>MRKLILICFLFMPVLSIASETDIVEKFLKLSDATKIKGASQSDIDAVAALLSDNMRYQHPNYSADLSKNEFIEGLIRYMGLADSLQSKITNKIEGSKAVTISFISTTVIDGNTETDQQPLMRLFEIDKGKITLIREYW</sequence>
<organism evidence="2 3">
    <name type="scientific">Thalassotalea nanhaiensis</name>
    <dbReference type="NCBI Taxonomy" id="3065648"/>
    <lineage>
        <taxon>Bacteria</taxon>
        <taxon>Pseudomonadati</taxon>
        <taxon>Pseudomonadota</taxon>
        <taxon>Gammaproteobacteria</taxon>
        <taxon>Alteromonadales</taxon>
        <taxon>Colwelliaceae</taxon>
        <taxon>Thalassotalea</taxon>
    </lineage>
</organism>
<feature type="signal peptide" evidence="1">
    <location>
        <begin position="1"/>
        <end position="18"/>
    </location>
</feature>
<evidence type="ECO:0000313" key="3">
    <source>
        <dbReference type="Proteomes" id="UP001248581"/>
    </source>
</evidence>
<keyword evidence="1" id="KW-0732">Signal</keyword>
<dbReference type="SUPFAM" id="SSF54427">
    <property type="entry name" value="NTF2-like"/>
    <property type="match status" value="1"/>
</dbReference>
<reference evidence="3" key="1">
    <citation type="submission" date="2023-09" db="EMBL/GenBank/DDBJ databases">
        <authorList>
            <person name="Li S."/>
            <person name="Li X."/>
            <person name="Zhang C."/>
            <person name="Zhao Z."/>
        </authorList>
    </citation>
    <scope>NUCLEOTIDE SEQUENCE [LARGE SCALE GENOMIC DNA]</scope>
    <source>
        <strain evidence="3">SQ345</strain>
    </source>
</reference>
<dbReference type="InterPro" id="IPR032710">
    <property type="entry name" value="NTF2-like_dom_sf"/>
</dbReference>
<name>A0ABY9TII8_9GAMM</name>
<evidence type="ECO:0000256" key="1">
    <source>
        <dbReference type="SAM" id="SignalP"/>
    </source>
</evidence>
<keyword evidence="3" id="KW-1185">Reference proteome</keyword>